<dbReference type="Proteomes" id="UP001056429">
    <property type="component" value="Unassembled WGS sequence"/>
</dbReference>
<evidence type="ECO:0000256" key="2">
    <source>
        <dbReference type="ARBA" id="ARBA00023125"/>
    </source>
</evidence>
<keyword evidence="1" id="KW-0805">Transcription regulation</keyword>
<evidence type="ECO:0000256" key="1">
    <source>
        <dbReference type="ARBA" id="ARBA00023015"/>
    </source>
</evidence>
<dbReference type="InterPro" id="IPR000835">
    <property type="entry name" value="HTH_MarR-typ"/>
</dbReference>
<accession>A0A9J6NZ36</accession>
<reference evidence="5" key="2">
    <citation type="submission" date="2021-04" db="EMBL/GenBank/DDBJ databases">
        <authorList>
            <person name="Dong X."/>
        </authorList>
    </citation>
    <scope>NUCLEOTIDE SEQUENCE</scope>
    <source>
        <strain evidence="5">ZWT</strain>
    </source>
</reference>
<dbReference type="PRINTS" id="PR00598">
    <property type="entry name" value="HTHMARR"/>
</dbReference>
<comment type="caution">
    <text evidence="5">The sequence shown here is derived from an EMBL/GenBank/DDBJ whole genome shotgun (WGS) entry which is preliminary data.</text>
</comment>
<evidence type="ECO:0000313" key="5">
    <source>
        <dbReference type="EMBL" id="MCM1989169.1"/>
    </source>
</evidence>
<keyword evidence="6" id="KW-1185">Reference proteome</keyword>
<dbReference type="AlphaFoldDB" id="A0A9J6NZ36"/>
<feature type="domain" description="HTH marR-type" evidence="4">
    <location>
        <begin position="1"/>
        <end position="139"/>
    </location>
</feature>
<dbReference type="Pfam" id="PF12802">
    <property type="entry name" value="MarR_2"/>
    <property type="match status" value="1"/>
</dbReference>
<gene>
    <name evidence="5" type="ORF">KDK92_05405</name>
</gene>
<keyword evidence="3" id="KW-0804">Transcription</keyword>
<protein>
    <submittedName>
        <fullName evidence="5">MarR family transcriptional regulator</fullName>
    </submittedName>
</protein>
<dbReference type="PANTHER" id="PTHR42756:SF1">
    <property type="entry name" value="TRANSCRIPTIONAL REPRESSOR OF EMRAB OPERON"/>
    <property type="match status" value="1"/>
</dbReference>
<dbReference type="GO" id="GO:0003677">
    <property type="term" value="F:DNA binding"/>
    <property type="evidence" value="ECO:0007669"/>
    <property type="project" value="UniProtKB-KW"/>
</dbReference>
<evidence type="ECO:0000256" key="3">
    <source>
        <dbReference type="ARBA" id="ARBA00023163"/>
    </source>
</evidence>
<dbReference type="EMBL" id="JAGSOJ010000001">
    <property type="protein sequence ID" value="MCM1989169.1"/>
    <property type="molecule type" value="Genomic_DNA"/>
</dbReference>
<dbReference type="InterPro" id="IPR036388">
    <property type="entry name" value="WH-like_DNA-bd_sf"/>
</dbReference>
<reference evidence="5" key="1">
    <citation type="journal article" date="2021" name="mSystems">
        <title>Bacteria and Archaea Synergistically Convert Glycine Betaine to Biogenic Methane in the Formosa Cold Seep of the South China Sea.</title>
        <authorList>
            <person name="Li L."/>
            <person name="Zhang W."/>
            <person name="Zhang S."/>
            <person name="Song L."/>
            <person name="Sun Q."/>
            <person name="Zhang H."/>
            <person name="Xiang H."/>
            <person name="Dong X."/>
        </authorList>
    </citation>
    <scope>NUCLEOTIDE SEQUENCE</scope>
    <source>
        <strain evidence="5">ZWT</strain>
    </source>
</reference>
<sequence length="144" mass="16830">MNDKYIVYFISKTKKKMINFIEKKLKEKGLNDLVPSYGNILTVLYDNDGKLTMKEIGELIGKDKSTVTVLVNKLSKLGYVKKEKSKEDRRVTYVKTTEKSIEIEEKFNDISKEVYLTAYKDFSVEEKEVLLKLLKKLNNNFDLE</sequence>
<evidence type="ECO:0000313" key="6">
    <source>
        <dbReference type="Proteomes" id="UP001056429"/>
    </source>
</evidence>
<dbReference type="Gene3D" id="1.10.10.10">
    <property type="entry name" value="Winged helix-like DNA-binding domain superfamily/Winged helix DNA-binding domain"/>
    <property type="match status" value="1"/>
</dbReference>
<proteinExistence type="predicted"/>
<dbReference type="SUPFAM" id="SSF46785">
    <property type="entry name" value="Winged helix' DNA-binding domain"/>
    <property type="match status" value="1"/>
</dbReference>
<dbReference type="InterPro" id="IPR036390">
    <property type="entry name" value="WH_DNA-bd_sf"/>
</dbReference>
<name>A0A9J6NZ36_9CLOT</name>
<dbReference type="PROSITE" id="PS50995">
    <property type="entry name" value="HTH_MARR_2"/>
    <property type="match status" value="1"/>
</dbReference>
<dbReference type="GO" id="GO:0003700">
    <property type="term" value="F:DNA-binding transcription factor activity"/>
    <property type="evidence" value="ECO:0007669"/>
    <property type="project" value="InterPro"/>
</dbReference>
<evidence type="ECO:0000259" key="4">
    <source>
        <dbReference type="PROSITE" id="PS50995"/>
    </source>
</evidence>
<keyword evidence="2" id="KW-0238">DNA-binding</keyword>
<dbReference type="SMART" id="SM00347">
    <property type="entry name" value="HTH_MARR"/>
    <property type="match status" value="1"/>
</dbReference>
<dbReference type="RefSeq" id="WP_250858089.1">
    <property type="nucleotide sequence ID" value="NZ_JAGSOJ010000001.1"/>
</dbReference>
<organism evidence="5 6">
    <name type="scientific">Oceanirhabdus seepicola</name>
    <dbReference type="NCBI Taxonomy" id="2828781"/>
    <lineage>
        <taxon>Bacteria</taxon>
        <taxon>Bacillati</taxon>
        <taxon>Bacillota</taxon>
        <taxon>Clostridia</taxon>
        <taxon>Eubacteriales</taxon>
        <taxon>Clostridiaceae</taxon>
        <taxon>Oceanirhabdus</taxon>
    </lineage>
</organism>
<dbReference type="PANTHER" id="PTHR42756">
    <property type="entry name" value="TRANSCRIPTIONAL REGULATOR, MARR"/>
    <property type="match status" value="1"/>
</dbReference>